<evidence type="ECO:0000313" key="1">
    <source>
        <dbReference type="EMBL" id="SFC13645.1"/>
    </source>
</evidence>
<dbReference type="Proteomes" id="UP000199438">
    <property type="component" value="Unassembled WGS sequence"/>
</dbReference>
<reference evidence="2" key="1">
    <citation type="submission" date="2016-10" db="EMBL/GenBank/DDBJ databases">
        <authorList>
            <person name="Varghese N."/>
            <person name="Submissions S."/>
        </authorList>
    </citation>
    <scope>NUCLEOTIDE SEQUENCE [LARGE SCALE GENOMIC DNA]</scope>
    <source>
        <strain evidence="2">DSM 24499</strain>
    </source>
</reference>
<dbReference type="OrthoDB" id="9875290at2"/>
<dbReference type="STRING" id="1334022.SAMN04487907_102365"/>
<dbReference type="AlphaFoldDB" id="A0A1I1GQA5"/>
<organism evidence="1 2">
    <name type="scientific">Zunongwangia mangrovi</name>
    <dbReference type="NCBI Taxonomy" id="1334022"/>
    <lineage>
        <taxon>Bacteria</taxon>
        <taxon>Pseudomonadati</taxon>
        <taxon>Bacteroidota</taxon>
        <taxon>Flavobacteriia</taxon>
        <taxon>Flavobacteriales</taxon>
        <taxon>Flavobacteriaceae</taxon>
        <taxon>Zunongwangia</taxon>
    </lineage>
</organism>
<keyword evidence="2" id="KW-1185">Reference proteome</keyword>
<evidence type="ECO:0000313" key="2">
    <source>
        <dbReference type="Proteomes" id="UP000199438"/>
    </source>
</evidence>
<name>A0A1I1GQA5_9FLAO</name>
<gene>
    <name evidence="1" type="ORF">SAMN04487907_102365</name>
</gene>
<sequence length="131" mass="15179">MKKLINISLILVVLLNNSCVKIENEISDSKNYDLDGSWELYEGKNDIKRIDFEDKNVVLSSKDQTIQGKLGTFITSTSSIDLFIFSTVKNKKVPSIEYYNSDKKIEIPIYYESLDDEYFITLNDDVYQKVK</sequence>
<proteinExistence type="predicted"/>
<dbReference type="RefSeq" id="WP_092541397.1">
    <property type="nucleotide sequence ID" value="NZ_FOKV01000002.1"/>
</dbReference>
<dbReference type="EMBL" id="FOKV01000002">
    <property type="protein sequence ID" value="SFC13645.1"/>
    <property type="molecule type" value="Genomic_DNA"/>
</dbReference>
<protein>
    <submittedName>
        <fullName evidence="1">Uncharacterized protein</fullName>
    </submittedName>
</protein>
<accession>A0A1I1GQA5</accession>